<dbReference type="EMBL" id="FN645459">
    <property type="protein sequence ID" value="CBI77827.1"/>
    <property type="molecule type" value="Genomic_DNA"/>
</dbReference>
<sequence>MVWLSELFSKLFCRRLQNMSHIKQTRVMTVNAIMCLRIAVCFVISAPLFYGRQSFIFANSYTVFFNKVTHVAFRILTYVKQNAYRCLSSRGNTCCCRSW</sequence>
<proteinExistence type="predicted"/>
<name>E6YLS5_9HYPH</name>
<accession>E6YLS5</accession>
<keyword evidence="1" id="KW-0812">Transmembrane</keyword>
<dbReference type="AlphaFoldDB" id="E6YLS5"/>
<keyword evidence="1" id="KW-0472">Membrane</keyword>
<keyword evidence="1" id="KW-1133">Transmembrane helix</keyword>
<evidence type="ECO:0000313" key="2">
    <source>
        <dbReference type="EMBL" id="CBI77827.1"/>
    </source>
</evidence>
<feature type="transmembrane region" description="Helical" evidence="1">
    <location>
        <begin position="28"/>
        <end position="50"/>
    </location>
</feature>
<gene>
    <name evidence="2" type="ORF">BARRO_50176</name>
</gene>
<protein>
    <submittedName>
        <fullName evidence="2">Uncharacterized protein</fullName>
    </submittedName>
</protein>
<evidence type="ECO:0000256" key="1">
    <source>
        <dbReference type="SAM" id="Phobius"/>
    </source>
</evidence>
<reference evidence="2" key="1">
    <citation type="journal article" date="2011" name="PLoS Genet.">
        <title>Parallel evolution of a type IV secretion system in radiating lineages of the host-restricted bacterial pathogen Bartonella.</title>
        <authorList>
            <person name="Engel P."/>
            <person name="Salzburger W."/>
            <person name="Liesch M."/>
            <person name="Chang C.C."/>
            <person name="Maruyama S."/>
            <person name="Lanz C."/>
            <person name="Calteau A."/>
            <person name="Lajus A."/>
            <person name="Medigue C."/>
            <person name="Schuster S.C."/>
            <person name="Dehio C."/>
        </authorList>
    </citation>
    <scope>NUCLEOTIDE SEQUENCE</scope>
    <source>
        <strain evidence="2">ATCC BAA-1498</strain>
    </source>
</reference>
<organism evidence="2">
    <name type="scientific">Bartonella rochalimae ATCC BAA-1498</name>
    <dbReference type="NCBI Taxonomy" id="685782"/>
    <lineage>
        <taxon>Bacteria</taxon>
        <taxon>Pseudomonadati</taxon>
        <taxon>Pseudomonadota</taxon>
        <taxon>Alphaproteobacteria</taxon>
        <taxon>Hyphomicrobiales</taxon>
        <taxon>Bartonellaceae</taxon>
        <taxon>Bartonella</taxon>
    </lineage>
</organism>